<evidence type="ECO:0000313" key="2">
    <source>
        <dbReference type="Proteomes" id="UP000186720"/>
    </source>
</evidence>
<organism evidence="1 2">
    <name type="scientific">Mucilaginibacter polytrichastri</name>
    <dbReference type="NCBI Taxonomy" id="1302689"/>
    <lineage>
        <taxon>Bacteria</taxon>
        <taxon>Pseudomonadati</taxon>
        <taxon>Bacteroidota</taxon>
        <taxon>Sphingobacteriia</taxon>
        <taxon>Sphingobacteriales</taxon>
        <taxon>Sphingobacteriaceae</taxon>
        <taxon>Mucilaginibacter</taxon>
    </lineage>
</organism>
<dbReference type="RefSeq" id="WP_074488903.1">
    <property type="nucleotide sequence ID" value="NZ_FPAM01000013.1"/>
</dbReference>
<dbReference type="Proteomes" id="UP000186720">
    <property type="component" value="Unassembled WGS sequence"/>
</dbReference>
<dbReference type="PROSITE" id="PS51257">
    <property type="entry name" value="PROKAR_LIPOPROTEIN"/>
    <property type="match status" value="1"/>
</dbReference>
<name>A0A1Q5ZWP7_9SPHI</name>
<dbReference type="EMBL" id="MPPL01000001">
    <property type="protein sequence ID" value="OKS86176.1"/>
    <property type="molecule type" value="Genomic_DNA"/>
</dbReference>
<sequence length="148" mass="17082">MKKLLVIALCFLITSCGKYVGDNALQRFVKSSLKDKKQGTLKLSAYNEVQWDKVYILGPYTNKKNLDADLKAYYTDIIESEVESDDQVCFVMLYKGKELVGKATFNRRYYDLEALTKFTTNAKIAPYSKEDANFPFADVKNIYIIRQR</sequence>
<proteinExistence type="predicted"/>
<protein>
    <submittedName>
        <fullName evidence="1">Uncharacterized protein</fullName>
    </submittedName>
</protein>
<comment type="caution">
    <text evidence="1">The sequence shown here is derived from an EMBL/GenBank/DDBJ whole genome shotgun (WGS) entry which is preliminary data.</text>
</comment>
<reference evidence="1 2" key="1">
    <citation type="submission" date="2016-11" db="EMBL/GenBank/DDBJ databases">
        <title>Whole Genome Sequencing of Mucilaginibacter polytrichastri RG4-7(T) isolated from the moss sample.</title>
        <authorList>
            <person name="Li Y."/>
        </authorList>
    </citation>
    <scope>NUCLEOTIDE SEQUENCE [LARGE SCALE GENOMIC DNA]</scope>
    <source>
        <strain evidence="1 2">RG4-7</strain>
    </source>
</reference>
<dbReference type="AlphaFoldDB" id="A0A1Q5ZWP7"/>
<keyword evidence="2" id="KW-1185">Reference proteome</keyword>
<evidence type="ECO:0000313" key="1">
    <source>
        <dbReference type="EMBL" id="OKS86176.1"/>
    </source>
</evidence>
<accession>A0A1Q5ZWP7</accession>
<dbReference type="OrthoDB" id="1445207at2"/>
<gene>
    <name evidence="1" type="ORF">RG47T_1627</name>
</gene>